<dbReference type="EMBL" id="CP157355">
    <property type="protein sequence ID" value="XBM00371.1"/>
    <property type="molecule type" value="Genomic_DNA"/>
</dbReference>
<gene>
    <name evidence="1" type="ORF">ABHF33_15125</name>
</gene>
<organism evidence="1">
    <name type="scientific">Chitinibacter mangrovi</name>
    <dbReference type="NCBI Taxonomy" id="3153927"/>
    <lineage>
        <taxon>Bacteria</taxon>
        <taxon>Pseudomonadati</taxon>
        <taxon>Pseudomonadota</taxon>
        <taxon>Betaproteobacteria</taxon>
        <taxon>Neisseriales</taxon>
        <taxon>Chitinibacteraceae</taxon>
        <taxon>Chitinibacter</taxon>
    </lineage>
</organism>
<protein>
    <submittedName>
        <fullName evidence="1">AlpA family phage regulatory protein</fullName>
    </submittedName>
</protein>
<dbReference type="Pfam" id="PF05930">
    <property type="entry name" value="Phage_AlpA"/>
    <property type="match status" value="1"/>
</dbReference>
<dbReference type="InterPro" id="IPR010260">
    <property type="entry name" value="AlpA"/>
</dbReference>
<sequence length="84" mass="9977">MATQTDPQRNINIAELIQKQPILIDKKQLLRLRPLSARTIFELEKQGQFPRRFFITSRRVAWDLNEINDWVNSKKHTNMSNKDA</sequence>
<evidence type="ECO:0000313" key="1">
    <source>
        <dbReference type="EMBL" id="XBM00371.1"/>
    </source>
</evidence>
<dbReference type="AlphaFoldDB" id="A0AAU7F9K8"/>
<dbReference type="Gene3D" id="1.10.238.160">
    <property type="match status" value="1"/>
</dbReference>
<dbReference type="KEGG" id="cmav:ABHF33_15125"/>
<reference evidence="1" key="1">
    <citation type="submission" date="2024-05" db="EMBL/GenBank/DDBJ databases">
        <authorList>
            <person name="Yang L."/>
            <person name="Pan L."/>
        </authorList>
    </citation>
    <scope>NUCLEOTIDE SEQUENCE</scope>
    <source>
        <strain evidence="1">FCG-7</strain>
    </source>
</reference>
<proteinExistence type="predicted"/>
<name>A0AAU7F9K8_9NEIS</name>
<accession>A0AAU7F9K8</accession>
<dbReference type="RefSeq" id="WP_348944724.1">
    <property type="nucleotide sequence ID" value="NZ_CP157355.1"/>
</dbReference>